<keyword evidence="2" id="KW-0732">Signal</keyword>
<accession>A0A7M2GNT3</accession>
<dbReference type="KEGG" id="sbar:H5V43_23090"/>
<dbReference type="EMBL" id="CP060037">
    <property type="protein sequence ID" value="QOT74400.1"/>
    <property type="molecule type" value="Genomic_DNA"/>
</dbReference>
<evidence type="ECO:0000313" key="3">
    <source>
        <dbReference type="EMBL" id="QOT74400.1"/>
    </source>
</evidence>
<dbReference type="RefSeq" id="WP_146001642.1">
    <property type="nucleotide sequence ID" value="NZ_BEWI01000032.1"/>
</dbReference>
<feature type="chain" id="PRO_5032889239" description="Secreted protein" evidence="2">
    <location>
        <begin position="22"/>
        <end position="128"/>
    </location>
</feature>
<evidence type="ECO:0000313" key="4">
    <source>
        <dbReference type="Proteomes" id="UP000593663"/>
    </source>
</evidence>
<name>A0A7M2GNT3_SPHSA</name>
<feature type="region of interest" description="Disordered" evidence="1">
    <location>
        <begin position="44"/>
        <end position="84"/>
    </location>
</feature>
<evidence type="ECO:0000256" key="1">
    <source>
        <dbReference type="SAM" id="MobiDB-lite"/>
    </source>
</evidence>
<protein>
    <recommendedName>
        <fullName evidence="5">Secreted protein</fullName>
    </recommendedName>
</protein>
<geneLocation type="plasmid" evidence="3 4">
    <name>p1</name>
</geneLocation>
<gene>
    <name evidence="3" type="ORF">H5V43_23090</name>
</gene>
<feature type="compositionally biased region" description="Basic and acidic residues" evidence="1">
    <location>
        <begin position="46"/>
        <end position="57"/>
    </location>
</feature>
<feature type="signal peptide" evidence="2">
    <location>
        <begin position="1"/>
        <end position="21"/>
    </location>
</feature>
<evidence type="ECO:0000256" key="2">
    <source>
        <dbReference type="SAM" id="SignalP"/>
    </source>
</evidence>
<reference evidence="4" key="1">
    <citation type="submission" date="2020-08" db="EMBL/GenBank/DDBJ databases">
        <title>Complete genome sequence of Sphingobium barthaii strain KK22, a high-molecular-weight polycyclic aromatic hydrocarbon-degrading soil bacterium.</title>
        <authorList>
            <person name="Mori J.F."/>
            <person name="Kanaly R.A."/>
        </authorList>
    </citation>
    <scope>NUCLEOTIDE SEQUENCE [LARGE SCALE GENOMIC DNA]</scope>
    <source>
        <strain evidence="4">KK22</strain>
        <plasmid evidence="4">p1</plasmid>
    </source>
</reference>
<organism evidence="3 4">
    <name type="scientific">Sphingobium fuliginis (strain ATCC 27551)</name>
    <dbReference type="NCBI Taxonomy" id="336203"/>
    <lineage>
        <taxon>Bacteria</taxon>
        <taxon>Pseudomonadati</taxon>
        <taxon>Pseudomonadota</taxon>
        <taxon>Alphaproteobacteria</taxon>
        <taxon>Sphingomonadales</taxon>
        <taxon>Sphingomonadaceae</taxon>
        <taxon>Sphingobium</taxon>
    </lineage>
</organism>
<dbReference type="AlphaFoldDB" id="A0A7M2GNT3"/>
<proteinExistence type="predicted"/>
<feature type="region of interest" description="Disordered" evidence="1">
    <location>
        <begin position="104"/>
        <end position="128"/>
    </location>
</feature>
<dbReference type="Proteomes" id="UP000593663">
    <property type="component" value="Plasmid p1"/>
</dbReference>
<evidence type="ECO:0008006" key="5">
    <source>
        <dbReference type="Google" id="ProtNLM"/>
    </source>
</evidence>
<sequence length="128" mass="13346">MTAMLCIALVFVFAGMSLSNSMDRIQHAPGAPIAHEHMLLGDLSLELDHADDHHSPQPDDSDDDPVGHLAGGHHHHADGGSGLIVPDQAPAAILALAASAGTFEPQRRPLGVKARGPERPPKDLGPNA</sequence>
<keyword evidence="3" id="KW-0614">Plasmid</keyword>